<gene>
    <name evidence="11" type="ORF">GRAN_3208</name>
</gene>
<keyword evidence="3" id="KW-1003">Cell membrane</keyword>
<evidence type="ECO:0000256" key="9">
    <source>
        <dbReference type="SAM" id="Phobius"/>
    </source>
</evidence>
<evidence type="ECO:0000259" key="10">
    <source>
        <dbReference type="PROSITE" id="PS51123"/>
    </source>
</evidence>
<evidence type="ECO:0000256" key="5">
    <source>
        <dbReference type="ARBA" id="ARBA00022989"/>
    </source>
</evidence>
<dbReference type="InterPro" id="IPR025713">
    <property type="entry name" value="MotB-like_N_dom"/>
</dbReference>
<keyword evidence="4 9" id="KW-0812">Transmembrane</keyword>
<organism evidence="11 12">
    <name type="scientific">Granulicella sibirica</name>
    <dbReference type="NCBI Taxonomy" id="2479048"/>
    <lineage>
        <taxon>Bacteria</taxon>
        <taxon>Pseudomonadati</taxon>
        <taxon>Acidobacteriota</taxon>
        <taxon>Terriglobia</taxon>
        <taxon>Terriglobales</taxon>
        <taxon>Acidobacteriaceae</taxon>
        <taxon>Granulicella</taxon>
    </lineage>
</organism>
<evidence type="ECO:0000313" key="12">
    <source>
        <dbReference type="Proteomes" id="UP000289437"/>
    </source>
</evidence>
<accession>A0A4Q0T455</accession>
<dbReference type="PROSITE" id="PS51123">
    <property type="entry name" value="OMPA_2"/>
    <property type="match status" value="1"/>
</dbReference>
<dbReference type="Pfam" id="PF13677">
    <property type="entry name" value="MotB_plug"/>
    <property type="match status" value="1"/>
</dbReference>
<keyword evidence="11" id="KW-0282">Flagellum</keyword>
<dbReference type="Gene3D" id="3.30.1330.60">
    <property type="entry name" value="OmpA-like domain"/>
    <property type="match status" value="1"/>
</dbReference>
<keyword evidence="6 7" id="KW-0472">Membrane</keyword>
<sequence>MSKKKHPEHVNHERWLVSYADFITLLFAFFVVLFASGQSDKRKQVELSRAMQTAFTQMGIFDRKSIQPSISDSSGGNDLDKPTPLGSPMPTEEQVQIAAKAAIDQEKRLREALSAKALTGNMPDQSVLLKSTAEGLVISLREAGFFGSGSAEVREESMPLLFQLAASMPEGAVRVEGHTDNVPIHTSQFPSNWELSGARAAAIARVLLEHGHVKPAEMATEGLAEFHPVASNGAEAGRALNRRVDVIVLRRPIVAKEASISAAPAEGPKMENTKMENTKVESPKVKLP</sequence>
<keyword evidence="11" id="KW-0969">Cilium</keyword>
<dbReference type="InterPro" id="IPR050330">
    <property type="entry name" value="Bact_OuterMem_StrucFunc"/>
</dbReference>
<evidence type="ECO:0000256" key="3">
    <source>
        <dbReference type="ARBA" id="ARBA00022475"/>
    </source>
</evidence>
<dbReference type="AlphaFoldDB" id="A0A4Q0T455"/>
<comment type="caution">
    <text evidence="11">The sequence shown here is derived from an EMBL/GenBank/DDBJ whole genome shotgun (WGS) entry which is preliminary data.</text>
</comment>
<protein>
    <submittedName>
        <fullName evidence="11">Flagellar motor rotation protein MotB</fullName>
    </submittedName>
</protein>
<feature type="domain" description="OmpA-like" evidence="10">
    <location>
        <begin position="133"/>
        <end position="252"/>
    </location>
</feature>
<feature type="region of interest" description="Disordered" evidence="8">
    <location>
        <begin position="66"/>
        <end position="91"/>
    </location>
</feature>
<evidence type="ECO:0000256" key="7">
    <source>
        <dbReference type="PROSITE-ProRule" id="PRU00473"/>
    </source>
</evidence>
<dbReference type="CDD" id="cd07185">
    <property type="entry name" value="OmpA_C-like"/>
    <property type="match status" value="1"/>
</dbReference>
<dbReference type="Proteomes" id="UP000289437">
    <property type="component" value="Unassembled WGS sequence"/>
</dbReference>
<dbReference type="InterPro" id="IPR036737">
    <property type="entry name" value="OmpA-like_sf"/>
</dbReference>
<name>A0A4Q0T455_9BACT</name>
<dbReference type="OrthoDB" id="9815217at2"/>
<dbReference type="GO" id="GO:0005886">
    <property type="term" value="C:plasma membrane"/>
    <property type="evidence" value="ECO:0007669"/>
    <property type="project" value="UniProtKB-SubCell"/>
</dbReference>
<feature type="compositionally biased region" description="Basic and acidic residues" evidence="8">
    <location>
        <begin position="268"/>
        <end position="288"/>
    </location>
</feature>
<evidence type="ECO:0000256" key="2">
    <source>
        <dbReference type="ARBA" id="ARBA00008914"/>
    </source>
</evidence>
<evidence type="ECO:0000256" key="8">
    <source>
        <dbReference type="SAM" id="MobiDB-lite"/>
    </source>
</evidence>
<dbReference type="EMBL" id="RDSM01000002">
    <property type="protein sequence ID" value="RXH56351.1"/>
    <property type="molecule type" value="Genomic_DNA"/>
</dbReference>
<reference evidence="12" key="2">
    <citation type="submission" date="2019-02" db="EMBL/GenBank/DDBJ databases">
        <title>Granulicella sibirica sp. nov., a psychrotolerant acidobacterium isolated from an organic soil layer in forested tundra, West Siberia.</title>
        <authorList>
            <person name="Oshkin I.Y."/>
            <person name="Kulichevskaya I.S."/>
            <person name="Rijpstra W.I.C."/>
            <person name="Sinninghe Damste J.S."/>
            <person name="Rakitin A.L."/>
            <person name="Ravin N.V."/>
            <person name="Dedysh S.N."/>
        </authorList>
    </citation>
    <scope>NUCLEOTIDE SEQUENCE [LARGE SCALE GENOMIC DNA]</scope>
    <source>
        <strain evidence="12">AF10</strain>
    </source>
</reference>
<keyword evidence="11" id="KW-0966">Cell projection</keyword>
<dbReference type="SUPFAM" id="SSF103088">
    <property type="entry name" value="OmpA-like"/>
    <property type="match status" value="1"/>
</dbReference>
<reference evidence="11 12" key="1">
    <citation type="submission" date="2018-11" db="EMBL/GenBank/DDBJ databases">
        <authorList>
            <person name="Mardanov A.V."/>
            <person name="Ravin N.V."/>
            <person name="Dedysh S.N."/>
        </authorList>
    </citation>
    <scope>NUCLEOTIDE SEQUENCE [LARGE SCALE GENOMIC DNA]</scope>
    <source>
        <strain evidence="11 12">AF10</strain>
    </source>
</reference>
<feature type="region of interest" description="Disordered" evidence="8">
    <location>
        <begin position="260"/>
        <end position="288"/>
    </location>
</feature>
<evidence type="ECO:0000313" key="11">
    <source>
        <dbReference type="EMBL" id="RXH56351.1"/>
    </source>
</evidence>
<keyword evidence="5 9" id="KW-1133">Transmembrane helix</keyword>
<dbReference type="PANTHER" id="PTHR30329">
    <property type="entry name" value="STATOR ELEMENT OF FLAGELLAR MOTOR COMPLEX"/>
    <property type="match status" value="1"/>
</dbReference>
<proteinExistence type="inferred from homology"/>
<evidence type="ECO:0000256" key="4">
    <source>
        <dbReference type="ARBA" id="ARBA00022692"/>
    </source>
</evidence>
<feature type="transmembrane region" description="Helical" evidence="9">
    <location>
        <begin position="15"/>
        <end position="35"/>
    </location>
</feature>
<dbReference type="PANTHER" id="PTHR30329:SF21">
    <property type="entry name" value="LIPOPROTEIN YIAD-RELATED"/>
    <property type="match status" value="1"/>
</dbReference>
<dbReference type="Pfam" id="PF00691">
    <property type="entry name" value="OmpA"/>
    <property type="match status" value="1"/>
</dbReference>
<evidence type="ECO:0000256" key="6">
    <source>
        <dbReference type="ARBA" id="ARBA00023136"/>
    </source>
</evidence>
<feature type="compositionally biased region" description="Polar residues" evidence="8">
    <location>
        <begin position="66"/>
        <end position="76"/>
    </location>
</feature>
<dbReference type="RefSeq" id="WP_128913824.1">
    <property type="nucleotide sequence ID" value="NZ_RDSM01000002.1"/>
</dbReference>
<evidence type="ECO:0000256" key="1">
    <source>
        <dbReference type="ARBA" id="ARBA00004162"/>
    </source>
</evidence>
<comment type="subcellular location">
    <subcellularLocation>
        <location evidence="1">Cell membrane</location>
        <topology evidence="1">Single-pass membrane protein</topology>
    </subcellularLocation>
</comment>
<keyword evidence="12" id="KW-1185">Reference proteome</keyword>
<dbReference type="InterPro" id="IPR006665">
    <property type="entry name" value="OmpA-like"/>
</dbReference>
<comment type="similarity">
    <text evidence="2">Belongs to the MotB family.</text>
</comment>